<dbReference type="AlphaFoldDB" id="A0A147ILM7"/>
<evidence type="ECO:0000313" key="1">
    <source>
        <dbReference type="EMBL" id="KTT96072.1"/>
    </source>
</evidence>
<evidence type="ECO:0000313" key="2">
    <source>
        <dbReference type="Proteomes" id="UP000074072"/>
    </source>
</evidence>
<dbReference type="PATRIC" id="fig|33051.4.peg.725"/>
<proteinExistence type="predicted"/>
<dbReference type="Proteomes" id="UP000074072">
    <property type="component" value="Unassembled WGS sequence"/>
</dbReference>
<comment type="caution">
    <text evidence="1">The sequence shown here is derived from an EMBL/GenBank/DDBJ whole genome shotgun (WGS) entry which is preliminary data.</text>
</comment>
<feature type="non-terminal residue" evidence="1">
    <location>
        <position position="1"/>
    </location>
</feature>
<name>A0A147ILM7_9SPHN</name>
<reference evidence="1 2" key="1">
    <citation type="journal article" date="2016" name="Front. Microbiol.">
        <title>Genomic Resource of Rice Seed Associated Bacteria.</title>
        <authorList>
            <person name="Midha S."/>
            <person name="Bansal K."/>
            <person name="Sharma S."/>
            <person name="Kumar N."/>
            <person name="Patil P.P."/>
            <person name="Chaudhry V."/>
            <person name="Patil P.B."/>
        </authorList>
    </citation>
    <scope>NUCLEOTIDE SEQUENCE [LARGE SCALE GENOMIC DNA]</scope>
    <source>
        <strain evidence="1 2">SB4</strain>
    </source>
</reference>
<accession>A0A147ILM7</accession>
<dbReference type="EMBL" id="LDTE01000118">
    <property type="protein sequence ID" value="KTT96072.1"/>
    <property type="molecule type" value="Genomic_DNA"/>
</dbReference>
<sequence length="43" mass="4875">EDVDAALEEMHESFDIAREDLDTLLAHAERHARARTGSVRGKR</sequence>
<gene>
    <name evidence="1" type="ORF">SB4_16440</name>
</gene>
<organism evidence="1 2">
    <name type="scientific">Sphingomonas sanguinis</name>
    <dbReference type="NCBI Taxonomy" id="33051"/>
    <lineage>
        <taxon>Bacteria</taxon>
        <taxon>Pseudomonadati</taxon>
        <taxon>Pseudomonadota</taxon>
        <taxon>Alphaproteobacteria</taxon>
        <taxon>Sphingomonadales</taxon>
        <taxon>Sphingomonadaceae</taxon>
        <taxon>Sphingomonas</taxon>
    </lineage>
</organism>
<protein>
    <submittedName>
        <fullName evidence="1">Membrane protein</fullName>
    </submittedName>
</protein>